<sequence>MKASWHTQTLLWAATTTALVARDPEPYHYQPCTGDYCYDVSSLEPRFFPELESERLRISYGPFTTPPSHENNGHFKTYFRTNPPCYDCYLTAIKATLQYPNGTTANTNTSLWLHHVAIMNLVQSSTTCPDGAEIVFASGNERTEAKISLDGTVSAGYYINPHDLLFLLPELMNTAHITQEAVIAVDYEFVPLSDLSVEAGMKKVTPVWLDVDGTCSPDAGAVTVPRGVGERFSLEMEPAWRSDISGDIVYVVGHVHDGGTGLEVRRNGGVVCDGRAKYGETEGYISDEGHSGGYGYRDDGRVDRRQWRALGKGKSRGKKKGKDKGTVPDYDDGDEELSTPPRQGLHISSISTCTLPGRIEKGDEWTVEANYDFTKHAPMVHGGGLAPVMGISLMYVVEDGQ</sequence>
<proteinExistence type="predicted"/>
<gene>
    <name evidence="3" type="ORF">QC761_407975</name>
</gene>
<accession>A0ABR0FKE9</accession>
<evidence type="ECO:0000256" key="2">
    <source>
        <dbReference type="SAM" id="SignalP"/>
    </source>
</evidence>
<evidence type="ECO:0000313" key="4">
    <source>
        <dbReference type="Proteomes" id="UP001322138"/>
    </source>
</evidence>
<organism evidence="3 4">
    <name type="scientific">Podospora bellae-mahoneyi</name>
    <dbReference type="NCBI Taxonomy" id="2093777"/>
    <lineage>
        <taxon>Eukaryota</taxon>
        <taxon>Fungi</taxon>
        <taxon>Dikarya</taxon>
        <taxon>Ascomycota</taxon>
        <taxon>Pezizomycotina</taxon>
        <taxon>Sordariomycetes</taxon>
        <taxon>Sordariomycetidae</taxon>
        <taxon>Sordariales</taxon>
        <taxon>Podosporaceae</taxon>
        <taxon>Podospora</taxon>
    </lineage>
</organism>
<dbReference type="GeneID" id="87898561"/>
<keyword evidence="4" id="KW-1185">Reference proteome</keyword>
<reference evidence="3 4" key="1">
    <citation type="journal article" date="2023" name="bioRxiv">
        <title>High-quality genome assemblies of four members of thePodospora anserinaspecies complex.</title>
        <authorList>
            <person name="Ament-Velasquez S.L."/>
            <person name="Vogan A.A."/>
            <person name="Wallerman O."/>
            <person name="Hartmann F."/>
            <person name="Gautier V."/>
            <person name="Silar P."/>
            <person name="Giraud T."/>
            <person name="Johannesson H."/>
        </authorList>
    </citation>
    <scope>NUCLEOTIDE SEQUENCE [LARGE SCALE GENOMIC DNA]</scope>
    <source>
        <strain evidence="3 4">CBS 112042</strain>
    </source>
</reference>
<dbReference type="RefSeq" id="XP_062732436.1">
    <property type="nucleotide sequence ID" value="XM_062879079.1"/>
</dbReference>
<keyword evidence="2" id="KW-0732">Signal</keyword>
<protein>
    <submittedName>
        <fullName evidence="3">Uncharacterized protein</fullName>
    </submittedName>
</protein>
<evidence type="ECO:0000313" key="3">
    <source>
        <dbReference type="EMBL" id="KAK4643460.1"/>
    </source>
</evidence>
<evidence type="ECO:0000256" key="1">
    <source>
        <dbReference type="SAM" id="MobiDB-lite"/>
    </source>
</evidence>
<dbReference type="Proteomes" id="UP001322138">
    <property type="component" value="Unassembled WGS sequence"/>
</dbReference>
<comment type="caution">
    <text evidence="3">The sequence shown here is derived from an EMBL/GenBank/DDBJ whole genome shotgun (WGS) entry which is preliminary data.</text>
</comment>
<feature type="chain" id="PRO_5045439630" evidence="2">
    <location>
        <begin position="22"/>
        <end position="401"/>
    </location>
</feature>
<feature type="signal peptide" evidence="2">
    <location>
        <begin position="1"/>
        <end position="21"/>
    </location>
</feature>
<dbReference type="EMBL" id="JAFFGZ010000006">
    <property type="protein sequence ID" value="KAK4643460.1"/>
    <property type="molecule type" value="Genomic_DNA"/>
</dbReference>
<name>A0ABR0FKE9_9PEZI</name>
<feature type="compositionally biased region" description="Basic residues" evidence="1">
    <location>
        <begin position="311"/>
        <end position="322"/>
    </location>
</feature>
<feature type="region of interest" description="Disordered" evidence="1">
    <location>
        <begin position="305"/>
        <end position="346"/>
    </location>
</feature>